<evidence type="ECO:0000313" key="9">
    <source>
        <dbReference type="Proteomes" id="UP001378960"/>
    </source>
</evidence>
<feature type="domain" description="MRH" evidence="7">
    <location>
        <begin position="389"/>
        <end position="489"/>
    </location>
</feature>
<feature type="chain" id="PRO_5043372018" description="Glucosidase 2 subunit beta" evidence="6">
    <location>
        <begin position="17"/>
        <end position="493"/>
    </location>
</feature>
<evidence type="ECO:0000313" key="8">
    <source>
        <dbReference type="EMBL" id="GMM44470.1"/>
    </source>
</evidence>
<keyword evidence="5" id="KW-0175">Coiled coil</keyword>
<evidence type="ECO:0000256" key="3">
    <source>
        <dbReference type="ARBA" id="ARBA00022824"/>
    </source>
</evidence>
<accession>A0AAV5QZ65</accession>
<dbReference type="EMBL" id="BTGB01000001">
    <property type="protein sequence ID" value="GMM44470.1"/>
    <property type="molecule type" value="Genomic_DNA"/>
</dbReference>
<evidence type="ECO:0000256" key="1">
    <source>
        <dbReference type="ARBA" id="ARBA00022387"/>
    </source>
</evidence>
<name>A0AAV5QZ65_PICKL</name>
<feature type="coiled-coil region" evidence="5">
    <location>
        <begin position="148"/>
        <end position="189"/>
    </location>
</feature>
<dbReference type="GO" id="GO:0006491">
    <property type="term" value="P:N-glycan processing"/>
    <property type="evidence" value="ECO:0007669"/>
    <property type="project" value="TreeGrafter"/>
</dbReference>
<dbReference type="SUPFAM" id="SSF50911">
    <property type="entry name" value="Mannose 6-phosphate receptor domain"/>
    <property type="match status" value="1"/>
</dbReference>
<evidence type="ECO:0000256" key="6">
    <source>
        <dbReference type="SAM" id="SignalP"/>
    </source>
</evidence>
<evidence type="ECO:0000259" key="7">
    <source>
        <dbReference type="PROSITE" id="PS51914"/>
    </source>
</evidence>
<dbReference type="InterPro" id="IPR009011">
    <property type="entry name" value="Man6P_isomerase_rcpt-bd_dom_sf"/>
</dbReference>
<protein>
    <recommendedName>
        <fullName evidence="1">Glucosidase 2 subunit beta</fullName>
    </recommendedName>
</protein>
<evidence type="ECO:0000256" key="5">
    <source>
        <dbReference type="SAM" id="Coils"/>
    </source>
</evidence>
<keyword evidence="4" id="KW-1015">Disulfide bond</keyword>
<keyword evidence="3" id="KW-0256">Endoplasmic reticulum</keyword>
<feature type="signal peptide" evidence="6">
    <location>
        <begin position="1"/>
        <end position="16"/>
    </location>
</feature>
<proteinExistence type="predicted"/>
<organism evidence="8 9">
    <name type="scientific">Pichia kluyveri</name>
    <name type="common">Yeast</name>
    <dbReference type="NCBI Taxonomy" id="36015"/>
    <lineage>
        <taxon>Eukaryota</taxon>
        <taxon>Fungi</taxon>
        <taxon>Dikarya</taxon>
        <taxon>Ascomycota</taxon>
        <taxon>Saccharomycotina</taxon>
        <taxon>Pichiomycetes</taxon>
        <taxon>Pichiales</taxon>
        <taxon>Pichiaceae</taxon>
        <taxon>Pichia</taxon>
    </lineage>
</organism>
<keyword evidence="2 6" id="KW-0732">Signal</keyword>
<dbReference type="AlphaFoldDB" id="A0AAV5QZ65"/>
<dbReference type="Gene3D" id="2.70.130.10">
    <property type="entry name" value="Mannose-6-phosphate receptor binding domain"/>
    <property type="match status" value="1"/>
</dbReference>
<dbReference type="Pfam" id="PF12999">
    <property type="entry name" value="PRKCSH-like"/>
    <property type="match status" value="1"/>
</dbReference>
<dbReference type="InterPro" id="IPR044865">
    <property type="entry name" value="MRH_dom"/>
</dbReference>
<dbReference type="InterPro" id="IPR036607">
    <property type="entry name" value="PRKCSH"/>
</dbReference>
<gene>
    <name evidence="8" type="ORF">DAPK24_010450</name>
</gene>
<keyword evidence="9" id="KW-1185">Reference proteome</keyword>
<dbReference type="Pfam" id="PF13015">
    <property type="entry name" value="PRKCSH_1"/>
    <property type="match status" value="1"/>
</dbReference>
<dbReference type="PROSITE" id="PS51914">
    <property type="entry name" value="MRH"/>
    <property type="match status" value="1"/>
</dbReference>
<dbReference type="InterPro" id="IPR028146">
    <property type="entry name" value="PRKCSH_N"/>
</dbReference>
<dbReference type="PANTHER" id="PTHR12630">
    <property type="entry name" value="N-LINKED OLIGOSACCHARIDE PROCESSING"/>
    <property type="match status" value="1"/>
</dbReference>
<evidence type="ECO:0000256" key="4">
    <source>
        <dbReference type="ARBA" id="ARBA00023157"/>
    </source>
</evidence>
<reference evidence="8 9" key="1">
    <citation type="journal article" date="2023" name="Elife">
        <title>Identification of key yeast species and microbe-microbe interactions impacting larval growth of Drosophila in the wild.</title>
        <authorList>
            <person name="Mure A."/>
            <person name="Sugiura Y."/>
            <person name="Maeda R."/>
            <person name="Honda K."/>
            <person name="Sakurai N."/>
            <person name="Takahashi Y."/>
            <person name="Watada M."/>
            <person name="Katoh T."/>
            <person name="Gotoh A."/>
            <person name="Gotoh Y."/>
            <person name="Taniguchi I."/>
            <person name="Nakamura K."/>
            <person name="Hayashi T."/>
            <person name="Katayama T."/>
            <person name="Uemura T."/>
            <person name="Hattori Y."/>
        </authorList>
    </citation>
    <scope>NUCLEOTIDE SEQUENCE [LARGE SCALE GENOMIC DNA]</scope>
    <source>
        <strain evidence="8 9">PK-24</strain>
    </source>
</reference>
<feature type="coiled-coil region" evidence="5">
    <location>
        <begin position="347"/>
        <end position="374"/>
    </location>
</feature>
<sequence>MKKLFILLVLINGINSLKIRGVPDKYAEDYKPDENGLWRCLSNPEIILSIDKINDNYCDCPDGSDEPGTNACDNGSFYCENIGFKSNFIPSYKVNDGICDYDVCCDGSDEIDGLCENKCIEMKLDHDKYVKEFNENVTKGLKLKGNILQRSINERNRLDNEIQRSNDKLRKLEENIELLNIEKIKLNENEKLLLEKFDIIENDVDSLSSSFLNSMNKMNNYVSKLEDLEHILQRMTLEYNHNFNDPAVKDAAESYLNFAASIDDDNNAENTVNRVKLSEIIGNFNEVLSRTKFDLNKIKEEMIQFTKDDKKKDNVEKSHNIWDIILNSFIGYFENVDTLETVENLSDVEIDNKINKLNKDIKNLKTKIRQSEIELNKNFGPDDILRSMNECYTKTMGKFEYKFCPNSKIEQVEKDGRTMKIGFFNDVEVIDNLGKFNINFKKGERCWDGPIREAVAELICDVKTEILSVTEPQKCMYHFKISSPIACFESDLL</sequence>
<dbReference type="PANTHER" id="PTHR12630:SF1">
    <property type="entry name" value="GLUCOSIDASE 2 SUBUNIT BETA"/>
    <property type="match status" value="1"/>
</dbReference>
<evidence type="ECO:0000256" key="2">
    <source>
        <dbReference type="ARBA" id="ARBA00022729"/>
    </source>
</evidence>
<dbReference type="GO" id="GO:0017177">
    <property type="term" value="C:glucosidase II complex"/>
    <property type="evidence" value="ECO:0007669"/>
    <property type="project" value="TreeGrafter"/>
</dbReference>
<dbReference type="InterPro" id="IPR039794">
    <property type="entry name" value="Gtb1-like"/>
</dbReference>
<dbReference type="Proteomes" id="UP001378960">
    <property type="component" value="Unassembled WGS sequence"/>
</dbReference>
<comment type="caution">
    <text evidence="8">The sequence shown here is derived from an EMBL/GenBank/DDBJ whole genome shotgun (WGS) entry which is preliminary data.</text>
</comment>